<dbReference type="InterPro" id="IPR001789">
    <property type="entry name" value="Sig_transdc_resp-reg_receiver"/>
</dbReference>
<dbReference type="RefSeq" id="WP_144996003.1">
    <property type="nucleotide sequence ID" value="NZ_CP036281.1"/>
</dbReference>
<dbReference type="EC" id="3.1.3.3" evidence="4"/>
<dbReference type="Pfam" id="PF00072">
    <property type="entry name" value="Response_reg"/>
    <property type="match status" value="1"/>
</dbReference>
<dbReference type="CDD" id="cd17574">
    <property type="entry name" value="REC_OmpR"/>
    <property type="match status" value="1"/>
</dbReference>
<gene>
    <name evidence="4" type="primary">rsbU_5</name>
    <name evidence="4" type="ORF">Pla110_24970</name>
</gene>
<dbReference type="Gene3D" id="3.40.50.2300">
    <property type="match status" value="1"/>
</dbReference>
<dbReference type="GO" id="GO:0016791">
    <property type="term" value="F:phosphatase activity"/>
    <property type="evidence" value="ECO:0007669"/>
    <property type="project" value="TreeGrafter"/>
</dbReference>
<dbReference type="SMART" id="SM00331">
    <property type="entry name" value="PP2C_SIG"/>
    <property type="match status" value="1"/>
</dbReference>
<dbReference type="Gene3D" id="3.60.40.10">
    <property type="entry name" value="PPM-type phosphatase domain"/>
    <property type="match status" value="1"/>
</dbReference>
<dbReference type="PANTHER" id="PTHR43156">
    <property type="entry name" value="STAGE II SPORULATION PROTEIN E-RELATED"/>
    <property type="match status" value="1"/>
</dbReference>
<dbReference type="AlphaFoldDB" id="A0A518CNJ5"/>
<dbReference type="InterPro" id="IPR052016">
    <property type="entry name" value="Bact_Sigma-Reg"/>
</dbReference>
<keyword evidence="1 4" id="KW-0378">Hydrolase</keyword>
<protein>
    <submittedName>
        <fullName evidence="4">Phosphoserine phosphatase RsbU</fullName>
        <ecNumber evidence="4">3.1.3.3</ecNumber>
    </submittedName>
</protein>
<name>A0A518CNJ5_9PLAN</name>
<feature type="domain" description="Response regulatory" evidence="3">
    <location>
        <begin position="2"/>
        <end position="118"/>
    </location>
</feature>
<accession>A0A518CNJ5</accession>
<dbReference type="PANTHER" id="PTHR43156:SF2">
    <property type="entry name" value="STAGE II SPORULATION PROTEIN E"/>
    <property type="match status" value="1"/>
</dbReference>
<proteinExistence type="predicted"/>
<dbReference type="SMART" id="SM00448">
    <property type="entry name" value="REC"/>
    <property type="match status" value="1"/>
</dbReference>
<evidence type="ECO:0000313" key="5">
    <source>
        <dbReference type="Proteomes" id="UP000317178"/>
    </source>
</evidence>
<evidence type="ECO:0000259" key="3">
    <source>
        <dbReference type="PROSITE" id="PS50110"/>
    </source>
</evidence>
<organism evidence="4 5">
    <name type="scientific">Polystyrenella longa</name>
    <dbReference type="NCBI Taxonomy" id="2528007"/>
    <lineage>
        <taxon>Bacteria</taxon>
        <taxon>Pseudomonadati</taxon>
        <taxon>Planctomycetota</taxon>
        <taxon>Planctomycetia</taxon>
        <taxon>Planctomycetales</taxon>
        <taxon>Planctomycetaceae</taxon>
        <taxon>Polystyrenella</taxon>
    </lineage>
</organism>
<dbReference type="GO" id="GO:0000160">
    <property type="term" value="P:phosphorelay signal transduction system"/>
    <property type="evidence" value="ECO:0007669"/>
    <property type="project" value="InterPro"/>
</dbReference>
<dbReference type="PROSITE" id="PS50110">
    <property type="entry name" value="RESPONSE_REGULATORY"/>
    <property type="match status" value="1"/>
</dbReference>
<dbReference type="Proteomes" id="UP000317178">
    <property type="component" value="Chromosome"/>
</dbReference>
<dbReference type="OrthoDB" id="20101at2"/>
<dbReference type="KEGG" id="plon:Pla110_24970"/>
<keyword evidence="5" id="KW-1185">Reference proteome</keyword>
<dbReference type="InterPro" id="IPR001932">
    <property type="entry name" value="PPM-type_phosphatase-like_dom"/>
</dbReference>
<feature type="modified residue" description="4-aspartylphosphate" evidence="2">
    <location>
        <position position="51"/>
    </location>
</feature>
<evidence type="ECO:0000256" key="1">
    <source>
        <dbReference type="ARBA" id="ARBA00022801"/>
    </source>
</evidence>
<reference evidence="4 5" key="1">
    <citation type="submission" date="2019-02" db="EMBL/GenBank/DDBJ databases">
        <title>Deep-cultivation of Planctomycetes and their phenomic and genomic characterization uncovers novel biology.</title>
        <authorList>
            <person name="Wiegand S."/>
            <person name="Jogler M."/>
            <person name="Boedeker C."/>
            <person name="Pinto D."/>
            <person name="Vollmers J."/>
            <person name="Rivas-Marin E."/>
            <person name="Kohn T."/>
            <person name="Peeters S.H."/>
            <person name="Heuer A."/>
            <person name="Rast P."/>
            <person name="Oberbeckmann S."/>
            <person name="Bunk B."/>
            <person name="Jeske O."/>
            <person name="Meyerdierks A."/>
            <person name="Storesund J.E."/>
            <person name="Kallscheuer N."/>
            <person name="Luecker S."/>
            <person name="Lage O.M."/>
            <person name="Pohl T."/>
            <person name="Merkel B.J."/>
            <person name="Hornburger P."/>
            <person name="Mueller R.-W."/>
            <person name="Bruemmer F."/>
            <person name="Labrenz M."/>
            <person name="Spormann A.M."/>
            <person name="Op den Camp H."/>
            <person name="Overmann J."/>
            <person name="Amann R."/>
            <person name="Jetten M.S.M."/>
            <person name="Mascher T."/>
            <person name="Medema M.H."/>
            <person name="Devos D.P."/>
            <person name="Kaster A.-K."/>
            <person name="Ovreas L."/>
            <person name="Rohde M."/>
            <person name="Galperin M.Y."/>
            <person name="Jogler C."/>
        </authorList>
    </citation>
    <scope>NUCLEOTIDE SEQUENCE [LARGE SCALE GENOMIC DNA]</scope>
    <source>
        <strain evidence="4 5">Pla110</strain>
    </source>
</reference>
<dbReference type="EMBL" id="CP036281">
    <property type="protein sequence ID" value="QDU80764.1"/>
    <property type="molecule type" value="Genomic_DNA"/>
</dbReference>
<dbReference type="InterPro" id="IPR036457">
    <property type="entry name" value="PPM-type-like_dom_sf"/>
</dbReference>
<sequence>MKILIAEDELATRLRLERYLEKMGYEPTAVENGAQAWELFQEGGYSLVLTDWMMPEMDGLELVRRIRSMNRDEYTYVIMLTSKSETSEIVEGMETGADDFVTKPFDRNELRVRVRAGERIVQLERSLAEHNLRMKSDLDSAADLQKSLLPVSSPDLEGVSFAWKFRPCDELAGDILGAFKLDEEHVGFYVADVSGHGVAAALLSVSISRMMNSTPSISSLLVQPIEGESKNRIAPPSEVLRELNRRFPMEESGGKFFTMAYGILNVRTRELQIGSAGHNPAIRVSQDQPPTLLDAEGILVGAVEDYEYEDCHVQLSPGDRLFVYSDGVVEQANPDGEQYGEERLQTQLAAGRSKSITEGVRNIEQQVVDWSGNGHLTDDLSILALEVE</sequence>
<evidence type="ECO:0000313" key="4">
    <source>
        <dbReference type="EMBL" id="QDU80764.1"/>
    </source>
</evidence>
<dbReference type="SUPFAM" id="SSF52172">
    <property type="entry name" value="CheY-like"/>
    <property type="match status" value="1"/>
</dbReference>
<evidence type="ECO:0000256" key="2">
    <source>
        <dbReference type="PROSITE-ProRule" id="PRU00169"/>
    </source>
</evidence>
<dbReference type="InterPro" id="IPR011006">
    <property type="entry name" value="CheY-like_superfamily"/>
</dbReference>
<keyword evidence="2" id="KW-0597">Phosphoprotein</keyword>
<dbReference type="Pfam" id="PF07228">
    <property type="entry name" value="SpoIIE"/>
    <property type="match status" value="1"/>
</dbReference>
<dbReference type="SUPFAM" id="SSF81606">
    <property type="entry name" value="PP2C-like"/>
    <property type="match status" value="1"/>
</dbReference>